<accession>A0ABS7KXU5</accession>
<name>A0ABS7KXU5_CLOSR</name>
<feature type="transmembrane region" description="Helical" evidence="1">
    <location>
        <begin position="40"/>
        <end position="64"/>
    </location>
</feature>
<organism evidence="2 3">
    <name type="scientific">Clostridium sardiniense</name>
    <name type="common">Clostridium absonum</name>
    <dbReference type="NCBI Taxonomy" id="29369"/>
    <lineage>
        <taxon>Bacteria</taxon>
        <taxon>Bacillati</taxon>
        <taxon>Bacillota</taxon>
        <taxon>Clostridia</taxon>
        <taxon>Eubacteriales</taxon>
        <taxon>Clostridiaceae</taxon>
        <taxon>Clostridium</taxon>
    </lineage>
</organism>
<proteinExistence type="predicted"/>
<dbReference type="Gene3D" id="1.10.1760.20">
    <property type="match status" value="1"/>
</dbReference>
<dbReference type="PANTHER" id="PTHR40044">
    <property type="entry name" value="INTEGRAL MEMBRANE PROTEIN-RELATED"/>
    <property type="match status" value="1"/>
</dbReference>
<dbReference type="Proteomes" id="UP001299068">
    <property type="component" value="Unassembled WGS sequence"/>
</dbReference>
<sequence>MDKTIRKIIFTGIIAALYAALTLILAPISYGPVQFRFSEILVLLAYFNPLYIGGLTLGCFIANLLGPNGLVDVVFGTLATFISVYAIYISSKIKMKDQYKLFIASIWPTVVNGVIIGLMLSYVLNIPFIIAMAEVAVGEFVVVTIIGVPLIYKLRDKIRGMNI</sequence>
<dbReference type="Pfam" id="PF06177">
    <property type="entry name" value="QueT"/>
    <property type="match status" value="1"/>
</dbReference>
<evidence type="ECO:0000313" key="2">
    <source>
        <dbReference type="EMBL" id="MBY0755630.1"/>
    </source>
</evidence>
<dbReference type="InterPro" id="IPR010387">
    <property type="entry name" value="QueT"/>
</dbReference>
<dbReference type="EMBL" id="JAIKTU010000006">
    <property type="protein sequence ID" value="MBY0755630.1"/>
    <property type="molecule type" value="Genomic_DNA"/>
</dbReference>
<gene>
    <name evidence="2" type="ORF">K5V21_09170</name>
</gene>
<feature type="transmembrane region" description="Helical" evidence="1">
    <location>
        <begin position="128"/>
        <end position="152"/>
    </location>
</feature>
<reference evidence="2 3" key="1">
    <citation type="journal article" date="2021" name="Cell Host Microbe">
        <title>in vivo commensal control of Clostridioides difficile virulence.</title>
        <authorList>
            <person name="Girinathan B.P."/>
            <person name="Dibenedetto N."/>
            <person name="Worley J.N."/>
            <person name="Peltier J."/>
            <person name="Arrieta-Ortiz M.L."/>
            <person name="Rupa Christinal Immanuel S."/>
            <person name="Lavin R."/>
            <person name="Delaney M.L."/>
            <person name="Cummins C."/>
            <person name="Hoffmann M."/>
            <person name="Luo Y."/>
            <person name="Gonzalez-Escalona N."/>
            <person name="Allard M."/>
            <person name="Onderdonk A.B."/>
            <person name="Gerber G.K."/>
            <person name="Sonenshein A.L."/>
            <person name="Baliga N."/>
            <person name="Dupuy B."/>
            <person name="Bry L."/>
        </authorList>
    </citation>
    <scope>NUCLEOTIDE SEQUENCE [LARGE SCALE GENOMIC DNA]</scope>
    <source>
        <strain evidence="2 3">DSM 599</strain>
    </source>
</reference>
<dbReference type="PIRSF" id="PIRSF031501">
    <property type="entry name" value="QueT"/>
    <property type="match status" value="1"/>
</dbReference>
<keyword evidence="1" id="KW-0472">Membrane</keyword>
<dbReference type="RefSeq" id="WP_221861009.1">
    <property type="nucleotide sequence ID" value="NZ_JAIKTU010000006.1"/>
</dbReference>
<protein>
    <submittedName>
        <fullName evidence="2">QueT transporter family protein</fullName>
    </submittedName>
</protein>
<comment type="caution">
    <text evidence="2">The sequence shown here is derived from an EMBL/GenBank/DDBJ whole genome shotgun (WGS) entry which is preliminary data.</text>
</comment>
<keyword evidence="1" id="KW-1133">Transmembrane helix</keyword>
<keyword evidence="1" id="KW-0812">Transmembrane</keyword>
<feature type="transmembrane region" description="Helical" evidence="1">
    <location>
        <begin position="101"/>
        <end position="122"/>
    </location>
</feature>
<evidence type="ECO:0000256" key="1">
    <source>
        <dbReference type="SAM" id="Phobius"/>
    </source>
</evidence>
<evidence type="ECO:0000313" key="3">
    <source>
        <dbReference type="Proteomes" id="UP001299068"/>
    </source>
</evidence>
<dbReference type="PANTHER" id="PTHR40044:SF1">
    <property type="entry name" value="INTEGRAL MEMBRANE PROTEIN"/>
    <property type="match status" value="1"/>
</dbReference>
<feature type="transmembrane region" description="Helical" evidence="1">
    <location>
        <begin position="70"/>
        <end position="89"/>
    </location>
</feature>
<feature type="transmembrane region" description="Helical" evidence="1">
    <location>
        <begin position="6"/>
        <end position="28"/>
    </location>
</feature>
<keyword evidence="3" id="KW-1185">Reference proteome</keyword>